<feature type="domain" description="Reverse transcriptase" evidence="1">
    <location>
        <begin position="215"/>
        <end position="335"/>
    </location>
</feature>
<dbReference type="Proteomes" id="UP000595140">
    <property type="component" value="Unassembled WGS sequence"/>
</dbReference>
<keyword evidence="3" id="KW-1185">Reference proteome</keyword>
<dbReference type="InterPro" id="IPR036691">
    <property type="entry name" value="Endo/exonu/phosph_ase_sf"/>
</dbReference>
<name>A0A484LF40_9ASTE</name>
<dbReference type="PANTHER" id="PTHR19446">
    <property type="entry name" value="REVERSE TRANSCRIPTASES"/>
    <property type="match status" value="1"/>
</dbReference>
<evidence type="ECO:0000259" key="1">
    <source>
        <dbReference type="Pfam" id="PF00078"/>
    </source>
</evidence>
<sequence>MILAKHNQNGASPAMWKMALQIYAREVDGFSLWYSCFARNRNGVGILVAPKLQETVVEVKKISDQFITIKLVFGGRAINVMSAYASHVGLEDEVKREVRESLDGVIGGFPQTEKVIIGGDFNGHIGDSVETFRRDERWDGRVRIEKFNGTDFAWWKMQIEALLGECDLDMVLEEKPDGMDKAAEAIWDSKDKKARGKITLALTRSVAFNIMKETTARGMLTALSNIGQAIHLFRRLMEEYRAKKKDLDMIFLFPEKAYNRVPREVLWRCLESRGVPITYIRVVRDMYSREKTRVKSIGSYSKPFFVKVRLHQGSAHSPFLHALVMNVLVRGVQGEVLWFMPEFINETCEGINNKLKLWILSMESKGLGLCRTKTEYMNLV</sequence>
<evidence type="ECO:0000313" key="2">
    <source>
        <dbReference type="EMBL" id="VFQ74951.1"/>
    </source>
</evidence>
<dbReference type="InterPro" id="IPR000477">
    <property type="entry name" value="RT_dom"/>
</dbReference>
<proteinExistence type="predicted"/>
<dbReference type="Pfam" id="PF00078">
    <property type="entry name" value="RVT_1"/>
    <property type="match status" value="1"/>
</dbReference>
<dbReference type="EMBL" id="OOIL02001413">
    <property type="protein sequence ID" value="VFQ74951.1"/>
    <property type="molecule type" value="Genomic_DNA"/>
</dbReference>
<reference evidence="2 3" key="1">
    <citation type="submission" date="2018-04" db="EMBL/GenBank/DDBJ databases">
        <authorList>
            <person name="Vogel A."/>
        </authorList>
    </citation>
    <scope>NUCLEOTIDE SEQUENCE [LARGE SCALE GENOMIC DNA]</scope>
</reference>
<protein>
    <recommendedName>
        <fullName evidence="1">Reverse transcriptase domain-containing protein</fullName>
    </recommendedName>
</protein>
<dbReference type="Gene3D" id="3.60.10.10">
    <property type="entry name" value="Endonuclease/exonuclease/phosphatase"/>
    <property type="match status" value="1"/>
</dbReference>
<accession>A0A484LF40</accession>
<dbReference type="SUPFAM" id="SSF56219">
    <property type="entry name" value="DNase I-like"/>
    <property type="match status" value="1"/>
</dbReference>
<gene>
    <name evidence="2" type="ORF">CCAM_LOCUS16727</name>
</gene>
<dbReference type="AlphaFoldDB" id="A0A484LF40"/>
<evidence type="ECO:0000313" key="3">
    <source>
        <dbReference type="Proteomes" id="UP000595140"/>
    </source>
</evidence>
<organism evidence="2 3">
    <name type="scientific">Cuscuta campestris</name>
    <dbReference type="NCBI Taxonomy" id="132261"/>
    <lineage>
        <taxon>Eukaryota</taxon>
        <taxon>Viridiplantae</taxon>
        <taxon>Streptophyta</taxon>
        <taxon>Embryophyta</taxon>
        <taxon>Tracheophyta</taxon>
        <taxon>Spermatophyta</taxon>
        <taxon>Magnoliopsida</taxon>
        <taxon>eudicotyledons</taxon>
        <taxon>Gunneridae</taxon>
        <taxon>Pentapetalae</taxon>
        <taxon>asterids</taxon>
        <taxon>lamiids</taxon>
        <taxon>Solanales</taxon>
        <taxon>Convolvulaceae</taxon>
        <taxon>Cuscuteae</taxon>
        <taxon>Cuscuta</taxon>
        <taxon>Cuscuta subgen. Grammica</taxon>
        <taxon>Cuscuta sect. Cleistogrammica</taxon>
    </lineage>
</organism>
<dbReference type="OrthoDB" id="1908272at2759"/>